<evidence type="ECO:0000256" key="5">
    <source>
        <dbReference type="ARBA" id="ARBA00023015"/>
    </source>
</evidence>
<keyword evidence="12" id="KW-1185">Reference proteome</keyword>
<keyword evidence="5" id="KW-0805">Transcription regulation</keyword>
<dbReference type="PROSITE" id="PS50114">
    <property type="entry name" value="GATA_ZN_FINGER_2"/>
    <property type="match status" value="2"/>
</dbReference>
<evidence type="ECO:0000313" key="12">
    <source>
        <dbReference type="Proteomes" id="UP001448207"/>
    </source>
</evidence>
<evidence type="ECO:0000313" key="11">
    <source>
        <dbReference type="EMBL" id="KAL0092465.1"/>
    </source>
</evidence>
<dbReference type="Gene3D" id="3.30.50.10">
    <property type="entry name" value="Erythroid Transcription Factor GATA-1, subunit A"/>
    <property type="match status" value="2"/>
</dbReference>
<evidence type="ECO:0000256" key="2">
    <source>
        <dbReference type="ARBA" id="ARBA00022723"/>
    </source>
</evidence>
<keyword evidence="3 8" id="KW-0863">Zinc-finger</keyword>
<dbReference type="PANTHER" id="PTHR10071">
    <property type="entry name" value="TRANSCRIPTION FACTOR GATA FAMILY MEMBER"/>
    <property type="match status" value="1"/>
</dbReference>
<evidence type="ECO:0000256" key="6">
    <source>
        <dbReference type="ARBA" id="ARBA00023163"/>
    </source>
</evidence>
<evidence type="ECO:0000259" key="10">
    <source>
        <dbReference type="PROSITE" id="PS50114"/>
    </source>
</evidence>
<dbReference type="InterPro" id="IPR013088">
    <property type="entry name" value="Znf_NHR/GATA"/>
</dbReference>
<organism evidence="11 12">
    <name type="scientific">Phycomyces blakesleeanus</name>
    <dbReference type="NCBI Taxonomy" id="4837"/>
    <lineage>
        <taxon>Eukaryota</taxon>
        <taxon>Fungi</taxon>
        <taxon>Fungi incertae sedis</taxon>
        <taxon>Mucoromycota</taxon>
        <taxon>Mucoromycotina</taxon>
        <taxon>Mucoromycetes</taxon>
        <taxon>Mucorales</taxon>
        <taxon>Phycomycetaceae</taxon>
        <taxon>Phycomyces</taxon>
    </lineage>
</organism>
<feature type="region of interest" description="Disordered" evidence="9">
    <location>
        <begin position="340"/>
        <end position="368"/>
    </location>
</feature>
<feature type="domain" description="GATA-type" evidence="10">
    <location>
        <begin position="235"/>
        <end position="282"/>
    </location>
</feature>
<keyword evidence="7" id="KW-0539">Nucleus</keyword>
<dbReference type="InterPro" id="IPR039355">
    <property type="entry name" value="Transcription_factor_GATA"/>
</dbReference>
<evidence type="ECO:0000256" key="8">
    <source>
        <dbReference type="PROSITE-ProRule" id="PRU00094"/>
    </source>
</evidence>
<reference evidence="11 12" key="1">
    <citation type="submission" date="2024-04" db="EMBL/GenBank/DDBJ databases">
        <title>Symmetric and asymmetric DNA N6-adenine methylation regulates different biological responses in Mucorales.</title>
        <authorList>
            <consortium name="Lawrence Berkeley National Laboratory"/>
            <person name="Lax C."/>
            <person name="Mondo S.J."/>
            <person name="Osorio-Concepcion M."/>
            <person name="Muszewska A."/>
            <person name="Corrochano-Luque M."/>
            <person name="Gutierrez G."/>
            <person name="Riley R."/>
            <person name="Lipzen A."/>
            <person name="Guo J."/>
            <person name="Hundley H."/>
            <person name="Amirebrahimi M."/>
            <person name="Ng V."/>
            <person name="Lorenzo-Gutierrez D."/>
            <person name="Binder U."/>
            <person name="Yang J."/>
            <person name="Song Y."/>
            <person name="Canovas D."/>
            <person name="Navarro E."/>
            <person name="Freitag M."/>
            <person name="Gabaldon T."/>
            <person name="Grigoriev I.V."/>
            <person name="Corrochano L.M."/>
            <person name="Nicolas F.E."/>
            <person name="Garre V."/>
        </authorList>
    </citation>
    <scope>NUCLEOTIDE SEQUENCE [LARGE SCALE GENOMIC DNA]</scope>
    <source>
        <strain evidence="11 12">L51</strain>
    </source>
</reference>
<dbReference type="SMART" id="SM00401">
    <property type="entry name" value="ZnF_GATA"/>
    <property type="match status" value="2"/>
</dbReference>
<evidence type="ECO:0000256" key="7">
    <source>
        <dbReference type="ARBA" id="ARBA00023242"/>
    </source>
</evidence>
<gene>
    <name evidence="11" type="ORF">J3Q64DRAFT_1633961</name>
</gene>
<dbReference type="Proteomes" id="UP001448207">
    <property type="component" value="Unassembled WGS sequence"/>
</dbReference>
<feature type="region of interest" description="Disordered" evidence="9">
    <location>
        <begin position="389"/>
        <end position="417"/>
    </location>
</feature>
<sequence>MAPIVLKIKGNESFSPFSNLHSGDDLSKTWRVCTKVKDSLENGSRLENLSWRLWFLHNVLVGDPKAKSNFKRISSNATHKLESEKVTENFVLHQYTSDQARDQVVELENIFGSFGDMQAFMNPIPGEMPMVEMDLDTMMDEPSWQQYSQPNYTPQVPLYSLNSYSHGDGSSAYYVTYSDSMPPLPTGTLRNKLLASLPRKTLASAERLLSPAAQSAKNIKSGKRGIPSEGKPPICSNCDTTSTPLWRRSVQDELLCNACGLYLKLHNAPRPKHLKPHSIRKDSRGEEDLIQPVCSNCKTNTTPLWRRDIEGQSLCNACGLYLKLHHEKRPLSMKTDIIKKRQRCENQNQQTGKKPSKKGRSESQEQDEEITLEITTSVWQNNTIQQYSNPYIYSSNNKDKASYRQKNNGRDELVISR</sequence>
<keyword evidence="4" id="KW-0862">Zinc</keyword>
<evidence type="ECO:0000256" key="9">
    <source>
        <dbReference type="SAM" id="MobiDB-lite"/>
    </source>
</evidence>
<feature type="compositionally biased region" description="Basic and acidic residues" evidence="9">
    <location>
        <begin position="397"/>
        <end position="417"/>
    </location>
</feature>
<dbReference type="Pfam" id="PF08550">
    <property type="entry name" value="GATA_AreA"/>
    <property type="match status" value="1"/>
</dbReference>
<dbReference type="PRINTS" id="PR00619">
    <property type="entry name" value="GATAZNFINGER"/>
</dbReference>
<dbReference type="InterPro" id="IPR000679">
    <property type="entry name" value="Znf_GATA"/>
</dbReference>
<dbReference type="PANTHER" id="PTHR10071:SF281">
    <property type="entry name" value="BOX A-BINDING FACTOR-RELATED"/>
    <property type="match status" value="1"/>
</dbReference>
<proteinExistence type="predicted"/>
<dbReference type="CDD" id="cd00202">
    <property type="entry name" value="ZnF_GATA"/>
    <property type="match status" value="2"/>
</dbReference>
<keyword evidence="6" id="KW-0804">Transcription</keyword>
<dbReference type="InterPro" id="IPR013860">
    <property type="entry name" value="AreA_GATA"/>
</dbReference>
<dbReference type="SUPFAM" id="SSF57716">
    <property type="entry name" value="Glucocorticoid receptor-like (DNA-binding domain)"/>
    <property type="match status" value="2"/>
</dbReference>
<dbReference type="PROSITE" id="PS00344">
    <property type="entry name" value="GATA_ZN_FINGER_1"/>
    <property type="match status" value="1"/>
</dbReference>
<evidence type="ECO:0000256" key="3">
    <source>
        <dbReference type="ARBA" id="ARBA00022771"/>
    </source>
</evidence>
<dbReference type="EMBL" id="JBCLYO010000002">
    <property type="protein sequence ID" value="KAL0092465.1"/>
    <property type="molecule type" value="Genomic_DNA"/>
</dbReference>
<comment type="subcellular location">
    <subcellularLocation>
        <location evidence="1">Nucleus</location>
    </subcellularLocation>
</comment>
<name>A0ABR3B9A1_PHYBL</name>
<keyword evidence="2" id="KW-0479">Metal-binding</keyword>
<feature type="domain" description="GATA-type" evidence="10">
    <location>
        <begin position="294"/>
        <end position="341"/>
    </location>
</feature>
<evidence type="ECO:0000256" key="1">
    <source>
        <dbReference type="ARBA" id="ARBA00004123"/>
    </source>
</evidence>
<accession>A0ABR3B9A1</accession>
<dbReference type="Pfam" id="PF00320">
    <property type="entry name" value="GATA"/>
    <property type="match status" value="2"/>
</dbReference>
<evidence type="ECO:0000256" key="4">
    <source>
        <dbReference type="ARBA" id="ARBA00022833"/>
    </source>
</evidence>
<comment type="caution">
    <text evidence="11">The sequence shown here is derived from an EMBL/GenBank/DDBJ whole genome shotgun (WGS) entry which is preliminary data.</text>
</comment>
<protein>
    <recommendedName>
        <fullName evidence="10">GATA-type domain-containing protein</fullName>
    </recommendedName>
</protein>